<dbReference type="AlphaFoldDB" id="A0AAN9QRX8"/>
<accession>A0AAN9QRX8</accession>
<reference evidence="2 3" key="1">
    <citation type="submission" date="2024-01" db="EMBL/GenBank/DDBJ databases">
        <title>The genomes of 5 underutilized Papilionoideae crops provide insights into root nodulation and disease resistanc.</title>
        <authorList>
            <person name="Jiang F."/>
        </authorList>
    </citation>
    <scope>NUCLEOTIDE SEQUENCE [LARGE SCALE GENOMIC DNA]</scope>
    <source>
        <strain evidence="2">LVBAO_FW01</strain>
        <tissue evidence="2">Leaves</tissue>
    </source>
</reference>
<proteinExistence type="predicted"/>
<keyword evidence="1" id="KW-1133">Transmembrane helix</keyword>
<name>A0AAN9QRX8_CANGL</name>
<protein>
    <submittedName>
        <fullName evidence="2">Uncharacterized protein</fullName>
    </submittedName>
</protein>
<dbReference type="Proteomes" id="UP001367508">
    <property type="component" value="Unassembled WGS sequence"/>
</dbReference>
<dbReference type="PROSITE" id="PS51257">
    <property type="entry name" value="PROKAR_LIPOPROTEIN"/>
    <property type="match status" value="1"/>
</dbReference>
<keyword evidence="3" id="KW-1185">Reference proteome</keyword>
<feature type="transmembrane region" description="Helical" evidence="1">
    <location>
        <begin position="16"/>
        <end position="36"/>
    </location>
</feature>
<gene>
    <name evidence="2" type="ORF">VNO77_16255</name>
</gene>
<dbReference type="EMBL" id="JAYMYQ010000003">
    <property type="protein sequence ID" value="KAK7345647.1"/>
    <property type="molecule type" value="Genomic_DNA"/>
</dbReference>
<organism evidence="2 3">
    <name type="scientific">Canavalia gladiata</name>
    <name type="common">Sword bean</name>
    <name type="synonym">Dolichos gladiatus</name>
    <dbReference type="NCBI Taxonomy" id="3824"/>
    <lineage>
        <taxon>Eukaryota</taxon>
        <taxon>Viridiplantae</taxon>
        <taxon>Streptophyta</taxon>
        <taxon>Embryophyta</taxon>
        <taxon>Tracheophyta</taxon>
        <taxon>Spermatophyta</taxon>
        <taxon>Magnoliopsida</taxon>
        <taxon>eudicotyledons</taxon>
        <taxon>Gunneridae</taxon>
        <taxon>Pentapetalae</taxon>
        <taxon>rosids</taxon>
        <taxon>fabids</taxon>
        <taxon>Fabales</taxon>
        <taxon>Fabaceae</taxon>
        <taxon>Papilionoideae</taxon>
        <taxon>50 kb inversion clade</taxon>
        <taxon>NPAAA clade</taxon>
        <taxon>indigoferoid/millettioid clade</taxon>
        <taxon>Phaseoleae</taxon>
        <taxon>Canavalia</taxon>
    </lineage>
</organism>
<sequence>MLRNLPYILGKNGCRIKVILITVFILLGCMMLGLLFTKHKSYLHLLHRSQWPTSQKCIATVTSSFSPRLPNNKACHPMGSVNCLLSQNKHSTSSPELSQPIYFLSSLWSKYIKPKTALITVTNIEIMHDPH</sequence>
<evidence type="ECO:0000313" key="2">
    <source>
        <dbReference type="EMBL" id="KAK7345647.1"/>
    </source>
</evidence>
<keyword evidence="1" id="KW-0472">Membrane</keyword>
<comment type="caution">
    <text evidence="2">The sequence shown here is derived from an EMBL/GenBank/DDBJ whole genome shotgun (WGS) entry which is preliminary data.</text>
</comment>
<keyword evidence="1" id="KW-0812">Transmembrane</keyword>
<evidence type="ECO:0000256" key="1">
    <source>
        <dbReference type="SAM" id="Phobius"/>
    </source>
</evidence>
<evidence type="ECO:0000313" key="3">
    <source>
        <dbReference type="Proteomes" id="UP001367508"/>
    </source>
</evidence>